<evidence type="ECO:0000256" key="1">
    <source>
        <dbReference type="SAM" id="MobiDB-lite"/>
    </source>
</evidence>
<sequence>MSSLDLEHDEPDEYLPPVAPAPAQHLETPWQRLERMLRTQAALRTRHSLTMDADDRERLRRLIAERDAGIAYQRGVAERVAK</sequence>
<protein>
    <submittedName>
        <fullName evidence="2">Uncharacterized protein</fullName>
    </submittedName>
</protein>
<dbReference type="RefSeq" id="WP_340356691.1">
    <property type="nucleotide sequence ID" value="NZ_JBBKZU010000003.1"/>
</dbReference>
<comment type="caution">
    <text evidence="2">The sequence shown here is derived from an EMBL/GenBank/DDBJ whole genome shotgun (WGS) entry which is preliminary data.</text>
</comment>
<keyword evidence="3" id="KW-1185">Reference proteome</keyword>
<evidence type="ECO:0000313" key="2">
    <source>
        <dbReference type="EMBL" id="MEJ8811407.1"/>
    </source>
</evidence>
<dbReference type="Proteomes" id="UP001365846">
    <property type="component" value="Unassembled WGS sequence"/>
</dbReference>
<reference evidence="2 3" key="1">
    <citation type="submission" date="2024-03" db="EMBL/GenBank/DDBJ databases">
        <title>Novel species of the genus Variovorax.</title>
        <authorList>
            <person name="Liu Q."/>
            <person name="Xin Y.-H."/>
        </authorList>
    </citation>
    <scope>NUCLEOTIDE SEQUENCE [LARGE SCALE GENOMIC DNA]</scope>
    <source>
        <strain evidence="2 3">KACC 18899</strain>
    </source>
</reference>
<gene>
    <name evidence="2" type="ORF">WKW77_10050</name>
</gene>
<accession>A0ABU8VCL7</accession>
<evidence type="ECO:0000313" key="3">
    <source>
        <dbReference type="Proteomes" id="UP001365846"/>
    </source>
</evidence>
<feature type="region of interest" description="Disordered" evidence="1">
    <location>
        <begin position="1"/>
        <end position="23"/>
    </location>
</feature>
<proteinExistence type="predicted"/>
<name>A0ABU8VCL7_9BURK</name>
<dbReference type="EMBL" id="JBBKZU010000003">
    <property type="protein sequence ID" value="MEJ8811407.1"/>
    <property type="molecule type" value="Genomic_DNA"/>
</dbReference>
<organism evidence="2 3">
    <name type="scientific">Variovorax ureilyticus</name>
    <dbReference type="NCBI Taxonomy" id="1836198"/>
    <lineage>
        <taxon>Bacteria</taxon>
        <taxon>Pseudomonadati</taxon>
        <taxon>Pseudomonadota</taxon>
        <taxon>Betaproteobacteria</taxon>
        <taxon>Burkholderiales</taxon>
        <taxon>Comamonadaceae</taxon>
        <taxon>Variovorax</taxon>
    </lineage>
</organism>